<proteinExistence type="predicted"/>
<dbReference type="AlphaFoldDB" id="A0AAE0SGH0"/>
<protein>
    <submittedName>
        <fullName evidence="1">Uncharacterized protein</fullName>
    </submittedName>
</protein>
<gene>
    <name evidence="1" type="ORF">CHS0354_026067</name>
</gene>
<keyword evidence="2" id="KW-1185">Reference proteome</keyword>
<dbReference type="EMBL" id="JAEAOA010001555">
    <property type="protein sequence ID" value="KAK3591053.1"/>
    <property type="molecule type" value="Genomic_DNA"/>
</dbReference>
<evidence type="ECO:0000313" key="1">
    <source>
        <dbReference type="EMBL" id="KAK3591053.1"/>
    </source>
</evidence>
<accession>A0AAE0SGH0</accession>
<reference evidence="1" key="2">
    <citation type="journal article" date="2021" name="Genome Biol. Evol.">
        <title>Developing a high-quality reference genome for a parasitic bivalve with doubly uniparental inheritance (Bivalvia: Unionida).</title>
        <authorList>
            <person name="Smith C.H."/>
        </authorList>
    </citation>
    <scope>NUCLEOTIDE SEQUENCE</scope>
    <source>
        <strain evidence="1">CHS0354</strain>
        <tissue evidence="1">Mantle</tissue>
    </source>
</reference>
<reference evidence="1" key="3">
    <citation type="submission" date="2023-05" db="EMBL/GenBank/DDBJ databases">
        <authorList>
            <person name="Smith C.H."/>
        </authorList>
    </citation>
    <scope>NUCLEOTIDE SEQUENCE</scope>
    <source>
        <strain evidence="1">CHS0354</strain>
        <tissue evidence="1">Mantle</tissue>
    </source>
</reference>
<reference evidence="1" key="1">
    <citation type="journal article" date="2021" name="Genome Biol. Evol.">
        <title>A High-Quality Reference Genome for a Parasitic Bivalve with Doubly Uniparental Inheritance (Bivalvia: Unionida).</title>
        <authorList>
            <person name="Smith C.H."/>
        </authorList>
    </citation>
    <scope>NUCLEOTIDE SEQUENCE</scope>
    <source>
        <strain evidence="1">CHS0354</strain>
    </source>
</reference>
<comment type="caution">
    <text evidence="1">The sequence shown here is derived from an EMBL/GenBank/DDBJ whole genome shotgun (WGS) entry which is preliminary data.</text>
</comment>
<sequence length="150" mass="17168">MQGAELNDWFQGRVDPKWTGYFRVISQPSHSVNAEFVKDYCAVIQEKHGLKRTLKFLDILVPSIDISRYHGKYCHHLEDLNVLGVYFPVKMSDVGKSQCLNSVISLSIFGWQNALCDSSVRSHSVDHMPLIYGKESYYAPDKKKFHGATR</sequence>
<dbReference type="Proteomes" id="UP001195483">
    <property type="component" value="Unassembled WGS sequence"/>
</dbReference>
<evidence type="ECO:0000313" key="2">
    <source>
        <dbReference type="Proteomes" id="UP001195483"/>
    </source>
</evidence>
<name>A0AAE0SGH0_9BIVA</name>
<organism evidence="1 2">
    <name type="scientific">Potamilus streckersoni</name>
    <dbReference type="NCBI Taxonomy" id="2493646"/>
    <lineage>
        <taxon>Eukaryota</taxon>
        <taxon>Metazoa</taxon>
        <taxon>Spiralia</taxon>
        <taxon>Lophotrochozoa</taxon>
        <taxon>Mollusca</taxon>
        <taxon>Bivalvia</taxon>
        <taxon>Autobranchia</taxon>
        <taxon>Heteroconchia</taxon>
        <taxon>Palaeoheterodonta</taxon>
        <taxon>Unionida</taxon>
        <taxon>Unionoidea</taxon>
        <taxon>Unionidae</taxon>
        <taxon>Ambleminae</taxon>
        <taxon>Lampsilini</taxon>
        <taxon>Potamilus</taxon>
    </lineage>
</organism>